<dbReference type="EMBL" id="CP017479">
    <property type="protein sequence ID" value="AOW09903.1"/>
    <property type="molecule type" value="Genomic_DNA"/>
</dbReference>
<dbReference type="Proteomes" id="UP000175968">
    <property type="component" value="Chromosome"/>
</dbReference>
<evidence type="ECO:0000313" key="1">
    <source>
        <dbReference type="EMBL" id="AOW09903.1"/>
    </source>
</evidence>
<evidence type="ECO:0000313" key="2">
    <source>
        <dbReference type="Proteomes" id="UP000175968"/>
    </source>
</evidence>
<protein>
    <submittedName>
        <fullName evidence="1">Uncharacterized protein</fullName>
    </submittedName>
</protein>
<reference evidence="1 2" key="1">
    <citation type="submission" date="2016-10" db="EMBL/GenBank/DDBJ databases">
        <title>Flavobacterium gilvum sp. nov., isolated from stream water.</title>
        <authorList>
            <person name="Shin S.-K."/>
            <person name="Cho Y.-J."/>
            <person name="Yi H."/>
        </authorList>
    </citation>
    <scope>NUCLEOTIDE SEQUENCE [LARGE SCALE GENOMIC DNA]</scope>
    <source>
        <strain evidence="1 2">EM1308</strain>
    </source>
</reference>
<dbReference type="RefSeq" id="WP_035641455.1">
    <property type="nucleotide sequence ID" value="NZ_CP017479.1"/>
</dbReference>
<proteinExistence type="predicted"/>
<accession>A0AAC9I6M0</accession>
<gene>
    <name evidence="1" type="ORF">EM308_10500</name>
</gene>
<organism evidence="1 2">
    <name type="scientific">Flavobacterium gilvum</name>
    <dbReference type="NCBI Taxonomy" id="1492737"/>
    <lineage>
        <taxon>Bacteria</taxon>
        <taxon>Pseudomonadati</taxon>
        <taxon>Bacteroidota</taxon>
        <taxon>Flavobacteriia</taxon>
        <taxon>Flavobacteriales</taxon>
        <taxon>Flavobacteriaceae</taxon>
        <taxon>Flavobacterium</taxon>
    </lineage>
</organism>
<sequence>MAIRKSKQESFEINGKIEEIRQRVERALSNGNFTSIITNNLLNHITGNYKKFSVWGEIKITLSENHEKTKIDIVSTANSDNIFALFSSPNDKILSAFKDNFK</sequence>
<name>A0AAC9I6M0_9FLAO</name>
<dbReference type="AlphaFoldDB" id="A0AAC9I6M0"/>
<keyword evidence="2" id="KW-1185">Reference proteome</keyword>
<dbReference type="KEGG" id="fgl:EM308_10500"/>